<dbReference type="RefSeq" id="XP_019037643.1">
    <property type="nucleotide sequence ID" value="XM_019185894.1"/>
</dbReference>
<evidence type="ECO:0000313" key="2">
    <source>
        <dbReference type="EMBL" id="ODQ58436.1"/>
    </source>
</evidence>
<dbReference type="Proteomes" id="UP000094112">
    <property type="component" value="Unassembled WGS sequence"/>
</dbReference>
<evidence type="ECO:0000256" key="1">
    <source>
        <dbReference type="SAM" id="Phobius"/>
    </source>
</evidence>
<reference evidence="2 3" key="1">
    <citation type="journal article" date="2016" name="Proc. Natl. Acad. Sci. U.S.A.">
        <title>Comparative genomics of biotechnologically important yeasts.</title>
        <authorList>
            <person name="Riley R."/>
            <person name="Haridas S."/>
            <person name="Wolfe K.H."/>
            <person name="Lopes M.R."/>
            <person name="Hittinger C.T."/>
            <person name="Goeker M."/>
            <person name="Salamov A.A."/>
            <person name="Wisecaver J.H."/>
            <person name="Long T.M."/>
            <person name="Calvey C.H."/>
            <person name="Aerts A.L."/>
            <person name="Barry K.W."/>
            <person name="Choi C."/>
            <person name="Clum A."/>
            <person name="Coughlan A.Y."/>
            <person name="Deshpande S."/>
            <person name="Douglass A.P."/>
            <person name="Hanson S.J."/>
            <person name="Klenk H.-P."/>
            <person name="LaButti K.M."/>
            <person name="Lapidus A."/>
            <person name="Lindquist E.A."/>
            <person name="Lipzen A.M."/>
            <person name="Meier-Kolthoff J.P."/>
            <person name="Ohm R.A."/>
            <person name="Otillar R.P."/>
            <person name="Pangilinan J.L."/>
            <person name="Peng Y."/>
            <person name="Rokas A."/>
            <person name="Rosa C.A."/>
            <person name="Scheuner C."/>
            <person name="Sibirny A.A."/>
            <person name="Slot J.C."/>
            <person name="Stielow J.B."/>
            <person name="Sun H."/>
            <person name="Kurtzman C.P."/>
            <person name="Blackwell M."/>
            <person name="Grigoriev I.V."/>
            <person name="Jeffries T.W."/>
        </authorList>
    </citation>
    <scope>NUCLEOTIDE SEQUENCE [LARGE SCALE GENOMIC DNA]</scope>
    <source>
        <strain evidence="3">ATCC 58044 / CBS 1984 / NCYC 433 / NRRL Y-366-8</strain>
    </source>
</reference>
<accession>A0A1E3NZ22</accession>
<dbReference type="GeneID" id="30203140"/>
<keyword evidence="1" id="KW-0812">Transmembrane</keyword>
<protein>
    <submittedName>
        <fullName evidence="2">Uncharacterized protein</fullName>
    </submittedName>
</protein>
<evidence type="ECO:0000313" key="3">
    <source>
        <dbReference type="Proteomes" id="UP000094112"/>
    </source>
</evidence>
<sequence>MQGVKTKSGLPQPYNMKPKNKGFLTTPMKKLIAYIFVLLIFGYIIYEISPKPEKEDPKYELDSQARVQENQKSAKNVIDKEKLGDIDLADAHMDSNHKIE</sequence>
<name>A0A1E3NZ22_WICAA</name>
<dbReference type="OrthoDB" id="3997851at2759"/>
<proteinExistence type="predicted"/>
<organism evidence="2 3">
    <name type="scientific">Wickerhamomyces anomalus (strain ATCC 58044 / CBS 1984 / NCYC 433 / NRRL Y-366-8)</name>
    <name type="common">Yeast</name>
    <name type="synonym">Hansenula anomala</name>
    <dbReference type="NCBI Taxonomy" id="683960"/>
    <lineage>
        <taxon>Eukaryota</taxon>
        <taxon>Fungi</taxon>
        <taxon>Dikarya</taxon>
        <taxon>Ascomycota</taxon>
        <taxon>Saccharomycotina</taxon>
        <taxon>Saccharomycetes</taxon>
        <taxon>Phaffomycetales</taxon>
        <taxon>Wickerhamomycetaceae</taxon>
        <taxon>Wickerhamomyces</taxon>
    </lineage>
</organism>
<keyword evidence="3" id="KW-1185">Reference proteome</keyword>
<dbReference type="EMBL" id="KV454212">
    <property type="protein sequence ID" value="ODQ58436.1"/>
    <property type="molecule type" value="Genomic_DNA"/>
</dbReference>
<feature type="transmembrane region" description="Helical" evidence="1">
    <location>
        <begin position="31"/>
        <end position="49"/>
    </location>
</feature>
<gene>
    <name evidence="2" type="ORF">WICANDRAFT_85470</name>
</gene>
<dbReference type="AlphaFoldDB" id="A0A1E3NZ22"/>
<keyword evidence="1" id="KW-1133">Transmembrane helix</keyword>
<keyword evidence="1" id="KW-0472">Membrane</keyword>